<proteinExistence type="predicted"/>
<gene>
    <name evidence="2" type="ORF">H0H81_008399</name>
</gene>
<name>A0A9P7GQ86_9AGAR</name>
<dbReference type="Pfam" id="PF01979">
    <property type="entry name" value="Amidohydro_1"/>
    <property type="match status" value="1"/>
</dbReference>
<dbReference type="InterPro" id="IPR032466">
    <property type="entry name" value="Metal_Hydrolase"/>
</dbReference>
<evidence type="ECO:0000259" key="1">
    <source>
        <dbReference type="Pfam" id="PF01979"/>
    </source>
</evidence>
<reference evidence="2" key="1">
    <citation type="submission" date="2021-02" db="EMBL/GenBank/DDBJ databases">
        <authorList>
            <person name="Nieuwenhuis M."/>
            <person name="Van De Peppel L.J.J."/>
        </authorList>
    </citation>
    <scope>NUCLEOTIDE SEQUENCE</scope>
    <source>
        <strain evidence="2">D49</strain>
    </source>
</reference>
<dbReference type="OrthoDB" id="194468at2759"/>
<dbReference type="PANTHER" id="PTHR43135">
    <property type="entry name" value="ALPHA-D-RIBOSE 1-METHYLPHOSPHONATE 5-TRIPHOSPHATE DIPHOSPHATASE"/>
    <property type="match status" value="1"/>
</dbReference>
<organism evidence="2 3">
    <name type="scientific">Sphagnurus paluster</name>
    <dbReference type="NCBI Taxonomy" id="117069"/>
    <lineage>
        <taxon>Eukaryota</taxon>
        <taxon>Fungi</taxon>
        <taxon>Dikarya</taxon>
        <taxon>Basidiomycota</taxon>
        <taxon>Agaricomycotina</taxon>
        <taxon>Agaricomycetes</taxon>
        <taxon>Agaricomycetidae</taxon>
        <taxon>Agaricales</taxon>
        <taxon>Tricholomatineae</taxon>
        <taxon>Lyophyllaceae</taxon>
        <taxon>Sphagnurus</taxon>
    </lineage>
</organism>
<reference evidence="2" key="2">
    <citation type="submission" date="2021-10" db="EMBL/GenBank/DDBJ databases">
        <title>Phylogenomics reveals ancestral predisposition of the termite-cultivated fungus Termitomyces towards a domesticated lifestyle.</title>
        <authorList>
            <person name="Auxier B."/>
            <person name="Grum-Grzhimaylo A."/>
            <person name="Cardenas M.E."/>
            <person name="Lodge J.D."/>
            <person name="Laessoe T."/>
            <person name="Pedersen O."/>
            <person name="Smith M.E."/>
            <person name="Kuyper T.W."/>
            <person name="Franco-Molano E.A."/>
            <person name="Baroni T.J."/>
            <person name="Aanen D.K."/>
        </authorList>
    </citation>
    <scope>NUCLEOTIDE SEQUENCE</scope>
    <source>
        <strain evidence="2">D49</strain>
    </source>
</reference>
<dbReference type="EMBL" id="JABCKI010000233">
    <property type="protein sequence ID" value="KAG5651505.1"/>
    <property type="molecule type" value="Genomic_DNA"/>
</dbReference>
<dbReference type="InterPro" id="IPR006680">
    <property type="entry name" value="Amidohydro-rel"/>
</dbReference>
<accession>A0A9P7GQ86</accession>
<dbReference type="Proteomes" id="UP000717328">
    <property type="component" value="Unassembled WGS sequence"/>
</dbReference>
<evidence type="ECO:0000313" key="2">
    <source>
        <dbReference type="EMBL" id="KAG5651505.1"/>
    </source>
</evidence>
<dbReference type="InterPro" id="IPR051781">
    <property type="entry name" value="Metallo-dep_Hydrolase"/>
</dbReference>
<keyword evidence="3" id="KW-1185">Reference proteome</keyword>
<sequence length="351" mass="37872">MNTGELRWDLMRGGLITVRGGVITGAGTLAQAESLLPGGPATVINAHEGFVIPGFIDVHAHWAGYSDRYPAKSWELETFLAYGVTTLHNPSADTVASFVERSRVESGQLIGPRIFSVGDVIYGAGEASIHQDIVDEAEARSALTRIKAEGGPGAISYKNYNLPSRGTGSTPTHLVNYGGAWGEQLVWATEDIPNDPKLRRFTRHDQLQALTESISRPANFAKMVDKGLLTHIGAHGEPPLGLNYHAEMAFAKQGGLSNYEVLVNTLTVIRAATSSAAETLGLSSSIGSLSRNKLADFIIYPPGVDILKGDFSDTQNIRFVARGGRVWYAPTMEEVWPLKAKKQTLPKFNAD</sequence>
<dbReference type="SUPFAM" id="SSF51338">
    <property type="entry name" value="Composite domain of metallo-dependent hydrolases"/>
    <property type="match status" value="1"/>
</dbReference>
<dbReference type="Gene3D" id="2.30.40.10">
    <property type="entry name" value="Urease, subunit C, domain 1"/>
    <property type="match status" value="2"/>
</dbReference>
<protein>
    <recommendedName>
        <fullName evidence="1">Amidohydrolase-related domain-containing protein</fullName>
    </recommendedName>
</protein>
<evidence type="ECO:0000313" key="3">
    <source>
        <dbReference type="Proteomes" id="UP000717328"/>
    </source>
</evidence>
<dbReference type="Gene3D" id="3.20.20.140">
    <property type="entry name" value="Metal-dependent hydrolases"/>
    <property type="match status" value="2"/>
</dbReference>
<dbReference type="GO" id="GO:0016810">
    <property type="term" value="F:hydrolase activity, acting on carbon-nitrogen (but not peptide) bonds"/>
    <property type="evidence" value="ECO:0007669"/>
    <property type="project" value="InterPro"/>
</dbReference>
<dbReference type="AlphaFoldDB" id="A0A9P7GQ86"/>
<feature type="domain" description="Amidohydrolase-related" evidence="1">
    <location>
        <begin position="247"/>
        <end position="314"/>
    </location>
</feature>
<comment type="caution">
    <text evidence="2">The sequence shown here is derived from an EMBL/GenBank/DDBJ whole genome shotgun (WGS) entry which is preliminary data.</text>
</comment>
<dbReference type="PANTHER" id="PTHR43135:SF3">
    <property type="entry name" value="ALPHA-D-RIBOSE 1-METHYLPHOSPHONATE 5-TRIPHOSPHATE DIPHOSPHATASE"/>
    <property type="match status" value="1"/>
</dbReference>
<dbReference type="SUPFAM" id="SSF51556">
    <property type="entry name" value="Metallo-dependent hydrolases"/>
    <property type="match status" value="1"/>
</dbReference>
<dbReference type="InterPro" id="IPR011059">
    <property type="entry name" value="Metal-dep_hydrolase_composite"/>
</dbReference>